<name>A0A9I9DLK2_CUCME</name>
<reference evidence="1" key="1">
    <citation type="submission" date="2023-03" db="UniProtKB">
        <authorList>
            <consortium name="EnsemblPlants"/>
        </authorList>
    </citation>
    <scope>IDENTIFICATION</scope>
</reference>
<dbReference type="Gramene" id="MELO3C020404.2.1">
    <property type="protein sequence ID" value="MELO3C020404.2.1"/>
    <property type="gene ID" value="MELO3C020404.2"/>
</dbReference>
<protein>
    <submittedName>
        <fullName evidence="1">Uncharacterized protein</fullName>
    </submittedName>
</protein>
<organism evidence="1">
    <name type="scientific">Cucumis melo</name>
    <name type="common">Muskmelon</name>
    <dbReference type="NCBI Taxonomy" id="3656"/>
    <lineage>
        <taxon>Eukaryota</taxon>
        <taxon>Viridiplantae</taxon>
        <taxon>Streptophyta</taxon>
        <taxon>Embryophyta</taxon>
        <taxon>Tracheophyta</taxon>
        <taxon>Spermatophyta</taxon>
        <taxon>Magnoliopsida</taxon>
        <taxon>eudicotyledons</taxon>
        <taxon>Gunneridae</taxon>
        <taxon>Pentapetalae</taxon>
        <taxon>rosids</taxon>
        <taxon>fabids</taxon>
        <taxon>Cucurbitales</taxon>
        <taxon>Cucurbitaceae</taxon>
        <taxon>Benincaseae</taxon>
        <taxon>Cucumis</taxon>
    </lineage>
</organism>
<accession>A0A9I9DLK2</accession>
<sequence>MNDARRWLSSKLQSSKRAAVEAAVVEACDRRSYGRRSVQPSKLLLVGACGCRRS</sequence>
<dbReference type="AlphaFoldDB" id="A0A9I9DLK2"/>
<dbReference type="EnsemblPlants" id="MELO3C020404.2.1">
    <property type="protein sequence ID" value="MELO3C020404.2.1"/>
    <property type="gene ID" value="MELO3C020404.2"/>
</dbReference>
<evidence type="ECO:0000313" key="1">
    <source>
        <dbReference type="EnsemblPlants" id="MELO3C020404.2.1"/>
    </source>
</evidence>
<proteinExistence type="predicted"/>